<evidence type="ECO:0000256" key="6">
    <source>
        <dbReference type="ARBA" id="ARBA00022832"/>
    </source>
</evidence>
<dbReference type="PANTHER" id="PTHR34069">
    <property type="entry name" value="3-OXOACYL-[ACYL-CARRIER-PROTEIN] SYNTHASE 3"/>
    <property type="match status" value="1"/>
</dbReference>
<keyword evidence="9" id="KW-0511">Multifunctional enzyme</keyword>
<keyword evidence="7" id="KW-0443">Lipid metabolism</keyword>
<sequence>MIRSRILGTGSYLPERVISNEEVARPLGLAPDRIHRLTGIHERRRAAPDEAPSDMAAAAGLRALQAAECGASAIDAIVLSTTSPDMAFPSTACHVQRRLGCRGVGAFDVAASCSGFLYALSMADAMIRSGQAATCLVAAAEVKSRSMDPTDGATAMLFGDGAGAVVLRGEKADSPRASGILGIRLYADGSQHELIRVSAGGSRRPASQETLAAGAHALRMQGAPLFRVAIRRIEQAVHDTLKEFGVRLEELAQVVLHQANGRILAQVAERLGVPPDRLASVIDRYGNTSSASLPIALDAAVRGGKAAAGDLVLLGSFGGGLTWAAGLVRW</sequence>
<evidence type="ECO:0000313" key="13">
    <source>
        <dbReference type="EMBL" id="ALA57147.1"/>
    </source>
</evidence>
<evidence type="ECO:0000256" key="5">
    <source>
        <dbReference type="ARBA" id="ARBA00022679"/>
    </source>
</evidence>
<evidence type="ECO:0000256" key="1">
    <source>
        <dbReference type="ARBA" id="ARBA00005189"/>
    </source>
</evidence>
<feature type="domain" description="Beta-ketoacyl-[acyl-carrier-protein] synthase III C-terminal" evidence="11">
    <location>
        <begin position="241"/>
        <end position="330"/>
    </location>
</feature>
<keyword evidence="14" id="KW-1185">Reference proteome</keyword>
<evidence type="ECO:0000256" key="2">
    <source>
        <dbReference type="ARBA" id="ARBA00008642"/>
    </source>
</evidence>
<evidence type="ECO:0000256" key="9">
    <source>
        <dbReference type="ARBA" id="ARBA00023268"/>
    </source>
</evidence>
<dbReference type="Pfam" id="PF08541">
    <property type="entry name" value="ACP_syn_III_C"/>
    <property type="match status" value="1"/>
</dbReference>
<dbReference type="InterPro" id="IPR013751">
    <property type="entry name" value="ACP_syn_III_N"/>
</dbReference>
<dbReference type="GO" id="GO:0004315">
    <property type="term" value="F:3-oxoacyl-[acyl-carrier-protein] synthase activity"/>
    <property type="evidence" value="ECO:0007669"/>
    <property type="project" value="InterPro"/>
</dbReference>
<dbReference type="Proteomes" id="UP000069205">
    <property type="component" value="Chromosome"/>
</dbReference>
<dbReference type="EMBL" id="CP011801">
    <property type="protein sequence ID" value="ALA57147.1"/>
    <property type="molecule type" value="Genomic_DNA"/>
</dbReference>
<keyword evidence="3" id="KW-0963">Cytoplasm</keyword>
<dbReference type="NCBIfam" id="NF006829">
    <property type="entry name" value="PRK09352.1"/>
    <property type="match status" value="1"/>
</dbReference>
<organism evidence="13 14">
    <name type="scientific">Nitrospira moscoviensis</name>
    <dbReference type="NCBI Taxonomy" id="42253"/>
    <lineage>
        <taxon>Bacteria</taxon>
        <taxon>Pseudomonadati</taxon>
        <taxon>Nitrospirota</taxon>
        <taxon>Nitrospiria</taxon>
        <taxon>Nitrospirales</taxon>
        <taxon>Nitrospiraceae</taxon>
        <taxon>Nitrospira</taxon>
    </lineage>
</organism>
<dbReference type="Gene3D" id="3.40.47.10">
    <property type="match status" value="1"/>
</dbReference>
<dbReference type="InterPro" id="IPR016039">
    <property type="entry name" value="Thiolase-like"/>
</dbReference>
<evidence type="ECO:0000256" key="10">
    <source>
        <dbReference type="ARBA" id="ARBA00023315"/>
    </source>
</evidence>
<keyword evidence="4" id="KW-0444">Lipid biosynthesis</keyword>
<proteinExistence type="inferred from homology"/>
<evidence type="ECO:0000256" key="8">
    <source>
        <dbReference type="ARBA" id="ARBA00023160"/>
    </source>
</evidence>
<evidence type="ECO:0000259" key="12">
    <source>
        <dbReference type="Pfam" id="PF08545"/>
    </source>
</evidence>
<dbReference type="PANTHER" id="PTHR34069:SF2">
    <property type="entry name" value="BETA-KETOACYL-[ACYL-CARRIER-PROTEIN] SYNTHASE III"/>
    <property type="match status" value="1"/>
</dbReference>
<reference evidence="13 14" key="1">
    <citation type="journal article" date="2015" name="Proc. Natl. Acad. Sci. U.S.A.">
        <title>Expanded metabolic versatility of ubiquitous nitrite-oxidizing bacteria from the genus Nitrospira.</title>
        <authorList>
            <person name="Koch H."/>
            <person name="Lucker S."/>
            <person name="Albertsen M."/>
            <person name="Kitzinger K."/>
            <person name="Herbold C."/>
            <person name="Spieck E."/>
            <person name="Nielsen P.H."/>
            <person name="Wagner M."/>
            <person name="Daims H."/>
        </authorList>
    </citation>
    <scope>NUCLEOTIDE SEQUENCE [LARGE SCALE GENOMIC DNA]</scope>
    <source>
        <strain evidence="13 14">NSP M-1</strain>
    </source>
</reference>
<dbReference type="KEGG" id="nmv:NITMOv2_0711"/>
<keyword evidence="6" id="KW-0276">Fatty acid metabolism</keyword>
<dbReference type="RefSeq" id="WP_053378535.1">
    <property type="nucleotide sequence ID" value="NZ_CP011801.1"/>
</dbReference>
<evidence type="ECO:0000256" key="4">
    <source>
        <dbReference type="ARBA" id="ARBA00022516"/>
    </source>
</evidence>
<protein>
    <submittedName>
        <fullName evidence="13">3-oxoacyl-[acyl-carrier-protein] synthase 3</fullName>
        <ecNumber evidence="13">2.3.1.180</ecNumber>
    </submittedName>
</protein>
<dbReference type="STRING" id="42253.NITMOv2_0711"/>
<dbReference type="GO" id="GO:0006633">
    <property type="term" value="P:fatty acid biosynthetic process"/>
    <property type="evidence" value="ECO:0007669"/>
    <property type="project" value="UniProtKB-KW"/>
</dbReference>
<evidence type="ECO:0000256" key="7">
    <source>
        <dbReference type="ARBA" id="ARBA00023098"/>
    </source>
</evidence>
<evidence type="ECO:0000259" key="11">
    <source>
        <dbReference type="Pfam" id="PF08541"/>
    </source>
</evidence>
<keyword evidence="10 13" id="KW-0012">Acyltransferase</keyword>
<keyword evidence="8" id="KW-0275">Fatty acid biosynthesis</keyword>
<dbReference type="GO" id="GO:0033818">
    <property type="term" value="F:beta-ketoacyl-acyl-carrier-protein synthase III activity"/>
    <property type="evidence" value="ECO:0007669"/>
    <property type="project" value="UniProtKB-EC"/>
</dbReference>
<evidence type="ECO:0000256" key="3">
    <source>
        <dbReference type="ARBA" id="ARBA00022490"/>
    </source>
</evidence>
<accession>A0A0K2G958</accession>
<comment type="pathway">
    <text evidence="1">Lipid metabolism.</text>
</comment>
<dbReference type="GO" id="GO:0044550">
    <property type="term" value="P:secondary metabolite biosynthetic process"/>
    <property type="evidence" value="ECO:0007669"/>
    <property type="project" value="TreeGrafter"/>
</dbReference>
<dbReference type="EC" id="2.3.1.180" evidence="13"/>
<feature type="domain" description="Beta-ketoacyl-[acyl-carrier-protein] synthase III N-terminal" evidence="12">
    <location>
        <begin position="107"/>
        <end position="189"/>
    </location>
</feature>
<dbReference type="SUPFAM" id="SSF53901">
    <property type="entry name" value="Thiolase-like"/>
    <property type="match status" value="1"/>
</dbReference>
<dbReference type="Pfam" id="PF08545">
    <property type="entry name" value="ACP_syn_III"/>
    <property type="match status" value="1"/>
</dbReference>
<keyword evidence="5 13" id="KW-0808">Transferase</keyword>
<name>A0A0K2G958_NITMO</name>
<dbReference type="InterPro" id="IPR013747">
    <property type="entry name" value="ACP_syn_III_C"/>
</dbReference>
<evidence type="ECO:0000313" key="14">
    <source>
        <dbReference type="Proteomes" id="UP000069205"/>
    </source>
</evidence>
<dbReference type="OrthoDB" id="5171393at2"/>
<dbReference type="CDD" id="cd00830">
    <property type="entry name" value="KAS_III"/>
    <property type="match status" value="1"/>
</dbReference>
<dbReference type="PATRIC" id="fig|42253.5.peg.704"/>
<gene>
    <name evidence="13" type="primary">fabH</name>
    <name evidence="13" type="ORF">NITMOv2_0711</name>
</gene>
<dbReference type="AlphaFoldDB" id="A0A0K2G958"/>
<comment type="similarity">
    <text evidence="2">Belongs to the thiolase-like superfamily. FabH family.</text>
</comment>
<dbReference type="NCBIfam" id="TIGR00747">
    <property type="entry name" value="fabH"/>
    <property type="match status" value="1"/>
</dbReference>
<dbReference type="InterPro" id="IPR004655">
    <property type="entry name" value="FabH"/>
</dbReference>